<feature type="compositionally biased region" description="Pro residues" evidence="1">
    <location>
        <begin position="118"/>
        <end position="127"/>
    </location>
</feature>
<gene>
    <name evidence="3" type="ORF">HNR22_003611</name>
</gene>
<feature type="compositionally biased region" description="Gly residues" evidence="1">
    <location>
        <begin position="141"/>
        <end position="153"/>
    </location>
</feature>
<proteinExistence type="predicted"/>
<dbReference type="EMBL" id="JACCHK010000001">
    <property type="protein sequence ID" value="NYH43884.1"/>
    <property type="molecule type" value="Genomic_DNA"/>
</dbReference>
<feature type="transmembrane region" description="Helical" evidence="2">
    <location>
        <begin position="190"/>
        <end position="215"/>
    </location>
</feature>
<keyword evidence="2" id="KW-1133">Transmembrane helix</keyword>
<feature type="compositionally biased region" description="Low complexity" evidence="1">
    <location>
        <begin position="128"/>
        <end position="139"/>
    </location>
</feature>
<feature type="region of interest" description="Disordered" evidence="1">
    <location>
        <begin position="1"/>
        <end position="181"/>
    </location>
</feature>
<feature type="compositionally biased region" description="Basic residues" evidence="1">
    <location>
        <begin position="13"/>
        <end position="26"/>
    </location>
</feature>
<comment type="caution">
    <text evidence="3">The sequence shown here is derived from an EMBL/GenBank/DDBJ whole genome shotgun (WGS) entry which is preliminary data.</text>
</comment>
<organism evidence="3 4">
    <name type="scientific">Micromonospora jinlongensis</name>
    <dbReference type="NCBI Taxonomy" id="1287877"/>
    <lineage>
        <taxon>Bacteria</taxon>
        <taxon>Bacillati</taxon>
        <taxon>Actinomycetota</taxon>
        <taxon>Actinomycetes</taxon>
        <taxon>Micromonosporales</taxon>
        <taxon>Micromonosporaceae</taxon>
        <taxon>Micromonospora</taxon>
    </lineage>
</organism>
<evidence type="ECO:0008006" key="5">
    <source>
        <dbReference type="Google" id="ProtNLM"/>
    </source>
</evidence>
<dbReference type="AlphaFoldDB" id="A0A7Y9X2S6"/>
<evidence type="ECO:0000256" key="2">
    <source>
        <dbReference type="SAM" id="Phobius"/>
    </source>
</evidence>
<feature type="compositionally biased region" description="Low complexity" evidence="1">
    <location>
        <begin position="65"/>
        <end position="80"/>
    </location>
</feature>
<keyword evidence="2" id="KW-0472">Membrane</keyword>
<feature type="compositionally biased region" description="Pro residues" evidence="1">
    <location>
        <begin position="160"/>
        <end position="175"/>
    </location>
</feature>
<evidence type="ECO:0000313" key="3">
    <source>
        <dbReference type="EMBL" id="NYH43884.1"/>
    </source>
</evidence>
<dbReference type="PRINTS" id="PR01217">
    <property type="entry name" value="PRICHEXTENSN"/>
</dbReference>
<evidence type="ECO:0000313" key="4">
    <source>
        <dbReference type="Proteomes" id="UP000523545"/>
    </source>
</evidence>
<keyword evidence="4" id="KW-1185">Reference proteome</keyword>
<keyword evidence="2" id="KW-0812">Transmembrane</keyword>
<name>A0A7Y9X2S6_9ACTN</name>
<protein>
    <recommendedName>
        <fullName evidence="5">Ig-like domain-containing protein</fullName>
    </recommendedName>
</protein>
<sequence length="331" mass="34194">MRQIDSRGMGCQAHRRPNRQAPRHGRGNADPLTDRYPSGRTVALRPDARSITLGARGGGGRRTPGGKTMTQPPSGDQAGPPAHPPAHPDPAGQPGSPTIPAQPAPAAPVGRLALPASPAQPAPPAEPAAPSQPAFPSQSGGADGAGQPEGPGGSTSTAAPTPPGSPEIPPPPSGYPPYQGTAAPKKKRGLLIAAIALVVIMVLCVGGGVVAFLTLRNAETGEGAKEPAIAVDEFLTAVYKDRDASKAADRVCAASRDDEKIAAKVAEVQKYASAHQNPRFRWTTPKVDNQTGDRATVSTRITMTTSDEKVADQDLRFTVVQKTGWWVCEVA</sequence>
<evidence type="ECO:0000256" key="1">
    <source>
        <dbReference type="SAM" id="MobiDB-lite"/>
    </source>
</evidence>
<dbReference type="Proteomes" id="UP000523545">
    <property type="component" value="Unassembled WGS sequence"/>
</dbReference>
<accession>A0A7Y9X2S6</accession>
<reference evidence="3 4" key="1">
    <citation type="submission" date="2020-07" db="EMBL/GenBank/DDBJ databases">
        <title>Sequencing the genomes of 1000 actinobacteria strains.</title>
        <authorList>
            <person name="Klenk H.-P."/>
        </authorList>
    </citation>
    <scope>NUCLEOTIDE SEQUENCE [LARGE SCALE GENOMIC DNA]</scope>
    <source>
        <strain evidence="3 4">DSM 45876</strain>
    </source>
</reference>